<dbReference type="GO" id="GO:0000775">
    <property type="term" value="C:chromosome, centromeric region"/>
    <property type="evidence" value="ECO:0007669"/>
    <property type="project" value="EnsemblFungi"/>
</dbReference>
<evidence type="ECO:0000256" key="6">
    <source>
        <dbReference type="ARBA" id="ARBA00022840"/>
    </source>
</evidence>
<evidence type="ECO:0000256" key="5">
    <source>
        <dbReference type="ARBA" id="ARBA00022777"/>
    </source>
</evidence>
<dbReference type="InterPro" id="IPR011009">
    <property type="entry name" value="Kinase-like_dom_sf"/>
</dbReference>
<dbReference type="PROSITE" id="PS50011">
    <property type="entry name" value="PROTEIN_KINASE_DOM"/>
    <property type="match status" value="1"/>
</dbReference>
<dbReference type="GO" id="GO:0006279">
    <property type="term" value="P:premeiotic DNA replication"/>
    <property type="evidence" value="ECO:0007669"/>
    <property type="project" value="EnsemblFungi"/>
</dbReference>
<keyword evidence="4" id="KW-0547">Nucleotide-binding</keyword>
<evidence type="ECO:0000256" key="1">
    <source>
        <dbReference type="ARBA" id="ARBA00012513"/>
    </source>
</evidence>
<evidence type="ECO:0000313" key="9">
    <source>
        <dbReference type="EMBL" id="KKA29144.1"/>
    </source>
</evidence>
<dbReference type="GO" id="GO:1902977">
    <property type="term" value="P:mitotic DNA replication preinitiation complex assembly"/>
    <property type="evidence" value="ECO:0007669"/>
    <property type="project" value="EnsemblFungi"/>
</dbReference>
<keyword evidence="3" id="KW-0808">Transferase</keyword>
<dbReference type="GO" id="GO:1904968">
    <property type="term" value="P:positive regulation of spindle attachment to meiosis I kinetochore"/>
    <property type="evidence" value="ECO:0007669"/>
    <property type="project" value="EnsemblFungi"/>
</dbReference>
<dbReference type="Gene3D" id="1.10.510.10">
    <property type="entry name" value="Transferase(Phosphotransferase) domain 1"/>
    <property type="match status" value="1"/>
</dbReference>
<dbReference type="Gene3D" id="3.30.200.20">
    <property type="entry name" value="Phosphorylase Kinase, domain 1"/>
    <property type="match status" value="1"/>
</dbReference>
<protein>
    <recommendedName>
        <fullName evidence="1">non-specific serine/threonine protein kinase</fullName>
        <ecNumber evidence="1">2.7.11.1</ecNumber>
    </recommendedName>
</protein>
<dbReference type="PROSITE" id="PS00108">
    <property type="entry name" value="PROTEIN_KINASE_ST"/>
    <property type="match status" value="1"/>
</dbReference>
<dbReference type="InterPro" id="IPR008271">
    <property type="entry name" value="Ser/Thr_kinase_AS"/>
</dbReference>
<keyword evidence="5" id="KW-0418">Kinase</keyword>
<feature type="compositionally biased region" description="Basic and acidic residues" evidence="7">
    <location>
        <begin position="17"/>
        <end position="30"/>
    </location>
</feature>
<dbReference type="GO" id="GO:0000785">
    <property type="term" value="C:chromatin"/>
    <property type="evidence" value="ECO:0007669"/>
    <property type="project" value="EnsemblFungi"/>
</dbReference>
<feature type="compositionally biased region" description="Acidic residues" evidence="7">
    <location>
        <begin position="470"/>
        <end position="493"/>
    </location>
</feature>
<keyword evidence="6" id="KW-0067">ATP-binding</keyword>
<feature type="region of interest" description="Disordered" evidence="7">
    <location>
        <begin position="461"/>
        <end position="500"/>
    </location>
</feature>
<dbReference type="EMBL" id="LAEV01000967">
    <property type="protein sequence ID" value="KKA29144.1"/>
    <property type="molecule type" value="Genomic_DNA"/>
</dbReference>
<evidence type="ECO:0000259" key="8">
    <source>
        <dbReference type="PROSITE" id="PS50011"/>
    </source>
</evidence>
<feature type="domain" description="Protein kinase" evidence="8">
    <location>
        <begin position="75"/>
        <end position="440"/>
    </location>
</feature>
<comment type="caution">
    <text evidence="9">The sequence shown here is derived from an EMBL/GenBank/DDBJ whole genome shotgun (WGS) entry which is preliminary data.</text>
</comment>
<reference evidence="9 10" key="1">
    <citation type="submission" date="2015-03" db="EMBL/GenBank/DDBJ databases">
        <authorList>
            <person name="Radwan O."/>
            <person name="Al-Naeli F.A."/>
            <person name="Rendon G.A."/>
            <person name="Fields C."/>
        </authorList>
    </citation>
    <scope>NUCLEOTIDE SEQUENCE [LARGE SCALE GENOMIC DNA]</scope>
    <source>
        <strain evidence="9">CR-DP1</strain>
    </source>
</reference>
<dbReference type="GO" id="GO:0000082">
    <property type="term" value="P:G1/S transition of mitotic cell cycle"/>
    <property type="evidence" value="ECO:0007669"/>
    <property type="project" value="EnsemblFungi"/>
</dbReference>
<gene>
    <name evidence="9" type="ORF">TD95_004253</name>
</gene>
<keyword evidence="2" id="KW-0723">Serine/threonine-protein kinase</keyword>
<sequence>MADSSMYTQSHQQIYEQPHDSRYAASDHVEGSSGEYDEDEENIEVEEPVEEVTDPSVLKDMEYLQKNIPGFQDHYRLIKRIGEGTFSTVYKAEDLLYHHYDNSWDTDPEEEIWTAPRKKVRPAKNKLRPRYVAIKKIYVTSSPQRILNELELLHDLQGCEAVCPIITAFRHADQVLAILPFVPHADFREYFRRMTMRDISLYLNRLFTALVSVHEEQIIHRDIKPTNFLYNPETQHGVLVDFGLAEHQGVDGKPCLCRENTEQRRERIEAILASNPNHGPLAYPEKDTRPSRRANRAGTRGFRAPEVLFKCTEQTTKLDIWSVGVILLTIMSKRFPFFNSSDDVDALIEIATIYGSREMKRAGLLHGCVFETTLPTIGTNGFSLEKIILWSTCRTEGGPDGKGVPLNKEELLAVDLLQKCMTLDPNRRLTAREALQHPFLRLDEHFAELEEVSFVQPTTTSYAESKAEAEAEAEAEVEVEAEAVAEEDAEAAAEAETYQQ</sequence>
<dbReference type="SUPFAM" id="SSF56112">
    <property type="entry name" value="Protein kinase-like (PK-like)"/>
    <property type="match status" value="1"/>
</dbReference>
<name>A0A0F4ZEZ0_9PEZI</name>
<dbReference type="GO" id="GO:0006270">
    <property type="term" value="P:DNA replication initiation"/>
    <property type="evidence" value="ECO:0007669"/>
    <property type="project" value="EnsemblFungi"/>
</dbReference>
<proteinExistence type="predicted"/>
<dbReference type="GO" id="GO:0031503">
    <property type="term" value="P:protein-containing complex localization"/>
    <property type="evidence" value="ECO:0007669"/>
    <property type="project" value="EnsemblFungi"/>
</dbReference>
<feature type="compositionally biased region" description="Polar residues" evidence="7">
    <location>
        <begin position="1"/>
        <end position="15"/>
    </location>
</feature>
<dbReference type="EC" id="2.7.11.1" evidence="1"/>
<dbReference type="PANTHER" id="PTHR44167">
    <property type="entry name" value="OVARIAN-SPECIFIC SERINE/THREONINE-PROTEIN KINASE LOK-RELATED"/>
    <property type="match status" value="1"/>
</dbReference>
<dbReference type="PANTHER" id="PTHR44167:SF23">
    <property type="entry name" value="CDC7 KINASE, ISOFORM A-RELATED"/>
    <property type="match status" value="1"/>
</dbReference>
<evidence type="ECO:0000256" key="2">
    <source>
        <dbReference type="ARBA" id="ARBA00022527"/>
    </source>
</evidence>
<dbReference type="GO" id="GO:0042802">
    <property type="term" value="F:identical protein binding"/>
    <property type="evidence" value="ECO:0007669"/>
    <property type="project" value="EnsemblFungi"/>
</dbReference>
<dbReference type="Pfam" id="PF00069">
    <property type="entry name" value="Pkinase"/>
    <property type="match status" value="2"/>
</dbReference>
<dbReference type="CDD" id="cd14019">
    <property type="entry name" value="STKc_Cdc7"/>
    <property type="match status" value="1"/>
</dbReference>
<dbReference type="GO" id="GO:1903468">
    <property type="term" value="P:positive regulation of DNA replication initiation"/>
    <property type="evidence" value="ECO:0007669"/>
    <property type="project" value="EnsemblFungi"/>
</dbReference>
<dbReference type="GO" id="GO:0045739">
    <property type="term" value="P:positive regulation of DNA repair"/>
    <property type="evidence" value="ECO:0007669"/>
    <property type="project" value="EnsemblFungi"/>
</dbReference>
<dbReference type="GO" id="GO:0031431">
    <property type="term" value="C:Dbf4-dependent protein kinase complex"/>
    <property type="evidence" value="ECO:0007669"/>
    <property type="project" value="EnsemblFungi"/>
</dbReference>
<dbReference type="GO" id="GO:0004674">
    <property type="term" value="F:protein serine/threonine kinase activity"/>
    <property type="evidence" value="ECO:0007669"/>
    <property type="project" value="UniProtKB-KW"/>
</dbReference>
<dbReference type="GO" id="GO:0005524">
    <property type="term" value="F:ATP binding"/>
    <property type="evidence" value="ECO:0007669"/>
    <property type="project" value="UniProtKB-KW"/>
</dbReference>
<dbReference type="GO" id="GO:0001100">
    <property type="term" value="P:negative regulation of exit from mitosis"/>
    <property type="evidence" value="ECO:0007669"/>
    <property type="project" value="EnsemblFungi"/>
</dbReference>
<dbReference type="InterPro" id="IPR000719">
    <property type="entry name" value="Prot_kinase_dom"/>
</dbReference>
<dbReference type="GO" id="GO:1905342">
    <property type="term" value="P:positive regulation of protein localization to kinetochore"/>
    <property type="evidence" value="ECO:0007669"/>
    <property type="project" value="EnsemblFungi"/>
</dbReference>
<accession>A0A0F4ZEZ0</accession>
<dbReference type="AlphaFoldDB" id="A0A0F4ZEZ0"/>
<feature type="region of interest" description="Disordered" evidence="7">
    <location>
        <begin position="1"/>
        <end position="52"/>
    </location>
</feature>
<dbReference type="GO" id="GO:0031573">
    <property type="term" value="P:mitotic intra-S DNA damage checkpoint signaling"/>
    <property type="evidence" value="ECO:0007669"/>
    <property type="project" value="EnsemblFungi"/>
</dbReference>
<dbReference type="GO" id="GO:0033314">
    <property type="term" value="P:mitotic DNA replication checkpoint signaling"/>
    <property type="evidence" value="ECO:0007669"/>
    <property type="project" value="EnsemblFungi"/>
</dbReference>
<evidence type="ECO:0000313" key="10">
    <source>
        <dbReference type="Proteomes" id="UP000033483"/>
    </source>
</evidence>
<dbReference type="SMART" id="SM00220">
    <property type="entry name" value="S_TKc"/>
    <property type="match status" value="1"/>
</dbReference>
<evidence type="ECO:0000256" key="7">
    <source>
        <dbReference type="SAM" id="MobiDB-lite"/>
    </source>
</evidence>
<dbReference type="OrthoDB" id="10020333at2759"/>
<dbReference type="GO" id="GO:0000727">
    <property type="term" value="P:double-strand break repair via break-induced replication"/>
    <property type="evidence" value="ECO:0007669"/>
    <property type="project" value="EnsemblFungi"/>
</dbReference>
<dbReference type="GO" id="GO:0060903">
    <property type="term" value="P:positive regulation of meiosis I"/>
    <property type="evidence" value="ECO:0007669"/>
    <property type="project" value="EnsemblFungi"/>
</dbReference>
<dbReference type="GO" id="GO:1905263">
    <property type="term" value="P:positive regulation of meiotic DNA double-strand break formation involved in reciprocal meiotic recombination"/>
    <property type="evidence" value="ECO:0007669"/>
    <property type="project" value="EnsemblFungi"/>
</dbReference>
<feature type="compositionally biased region" description="Acidic residues" evidence="7">
    <location>
        <begin position="35"/>
        <end position="52"/>
    </location>
</feature>
<evidence type="ECO:0000256" key="3">
    <source>
        <dbReference type="ARBA" id="ARBA00022679"/>
    </source>
</evidence>
<organism evidence="9 10">
    <name type="scientific">Thielaviopsis punctulata</name>
    <dbReference type="NCBI Taxonomy" id="72032"/>
    <lineage>
        <taxon>Eukaryota</taxon>
        <taxon>Fungi</taxon>
        <taxon>Dikarya</taxon>
        <taxon>Ascomycota</taxon>
        <taxon>Pezizomycotina</taxon>
        <taxon>Sordariomycetes</taxon>
        <taxon>Hypocreomycetidae</taxon>
        <taxon>Microascales</taxon>
        <taxon>Ceratocystidaceae</taxon>
        <taxon>Thielaviopsis</taxon>
    </lineage>
</organism>
<evidence type="ECO:0000256" key="4">
    <source>
        <dbReference type="ARBA" id="ARBA00022741"/>
    </source>
</evidence>
<dbReference type="Proteomes" id="UP000033483">
    <property type="component" value="Unassembled WGS sequence"/>
</dbReference>
<keyword evidence="10" id="KW-1185">Reference proteome</keyword>